<accession>A0A8T1URL8</accession>
<protein>
    <submittedName>
        <fullName evidence="2">Uncharacterized protein</fullName>
    </submittedName>
</protein>
<comment type="caution">
    <text evidence="2">The sequence shown here is derived from an EMBL/GenBank/DDBJ whole genome shotgun (WGS) entry which is preliminary data.</text>
</comment>
<proteinExistence type="predicted"/>
<evidence type="ECO:0000313" key="2">
    <source>
        <dbReference type="EMBL" id="KAG6969100.1"/>
    </source>
</evidence>
<sequence>MCIYFIRWLRPMTRCRRDSLRERGAPSAPKCDFARQQRQDTDCQKSIRAVCPSCVRCLAPSPALTRSDVTMIERTTCRAAQHHTTGVVKPDRGSRRNRDRRFHNI</sequence>
<evidence type="ECO:0000256" key="1">
    <source>
        <dbReference type="SAM" id="MobiDB-lite"/>
    </source>
</evidence>
<evidence type="ECO:0000313" key="3">
    <source>
        <dbReference type="Proteomes" id="UP000688947"/>
    </source>
</evidence>
<dbReference type="OrthoDB" id="10418416at2759"/>
<dbReference type="AlphaFoldDB" id="A0A8T1URL8"/>
<dbReference type="Proteomes" id="UP000688947">
    <property type="component" value="Unassembled WGS sequence"/>
</dbReference>
<organism evidence="2 3">
    <name type="scientific">Phytophthora cactorum</name>
    <dbReference type="NCBI Taxonomy" id="29920"/>
    <lineage>
        <taxon>Eukaryota</taxon>
        <taxon>Sar</taxon>
        <taxon>Stramenopiles</taxon>
        <taxon>Oomycota</taxon>
        <taxon>Peronosporomycetes</taxon>
        <taxon>Peronosporales</taxon>
        <taxon>Peronosporaceae</taxon>
        <taxon>Phytophthora</taxon>
    </lineage>
</organism>
<name>A0A8T1URL8_9STRA</name>
<dbReference type="EMBL" id="JAENGZ010000105">
    <property type="protein sequence ID" value="KAG6969100.1"/>
    <property type="molecule type" value="Genomic_DNA"/>
</dbReference>
<gene>
    <name evidence="2" type="ORF">JG687_00003407</name>
</gene>
<reference evidence="2" key="1">
    <citation type="submission" date="2021-01" db="EMBL/GenBank/DDBJ databases">
        <title>Phytophthora aleatoria, a newly-described species from Pinus radiata is distinct from Phytophthora cactorum isolates based on comparative genomics.</title>
        <authorList>
            <person name="Mcdougal R."/>
            <person name="Panda P."/>
            <person name="Williams N."/>
            <person name="Studholme D.J."/>
        </authorList>
    </citation>
    <scope>NUCLEOTIDE SEQUENCE</scope>
    <source>
        <strain evidence="2">NZFS 3830</strain>
    </source>
</reference>
<feature type="region of interest" description="Disordered" evidence="1">
    <location>
        <begin position="81"/>
        <end position="105"/>
    </location>
</feature>